<dbReference type="FunFam" id="3.30.160.270:FF:000003">
    <property type="entry name" value="2-isopropylmalate synthase"/>
    <property type="match status" value="1"/>
</dbReference>
<dbReference type="Gene3D" id="3.30.160.270">
    <property type="match status" value="1"/>
</dbReference>
<keyword evidence="9 12" id="KW-0464">Manganese</keyword>
<dbReference type="Gene3D" id="3.20.20.70">
    <property type="entry name" value="Aldolase class I"/>
    <property type="match status" value="1"/>
</dbReference>
<comment type="caution">
    <text evidence="14">The sequence shown here is derived from an EMBL/GenBank/DDBJ whole genome shotgun (WGS) entry which is preliminary data.</text>
</comment>
<dbReference type="EMBL" id="UXAT02000013">
    <property type="protein sequence ID" value="VUX46376.1"/>
    <property type="molecule type" value="Genomic_DNA"/>
</dbReference>
<evidence type="ECO:0000256" key="3">
    <source>
        <dbReference type="ARBA" id="ARBA00012973"/>
    </source>
</evidence>
<keyword evidence="15" id="KW-1185">Reference proteome</keyword>
<comment type="pathway">
    <text evidence="1 12">Amino-acid biosynthesis; L-leucine biosynthesis; L-leucine from 3-methyl-2-oxobutanoate: step 1/4.</text>
</comment>
<dbReference type="Pfam" id="PF22617">
    <property type="entry name" value="HCS_D2"/>
    <property type="match status" value="1"/>
</dbReference>
<dbReference type="Proteomes" id="UP000326641">
    <property type="component" value="Unassembled WGS sequence"/>
</dbReference>
<dbReference type="SMART" id="SM00917">
    <property type="entry name" value="LeuA_dimer"/>
    <property type="match status" value="1"/>
</dbReference>
<dbReference type="HAMAP" id="MF_01025">
    <property type="entry name" value="LeuA_type1"/>
    <property type="match status" value="1"/>
</dbReference>
<comment type="similarity">
    <text evidence="2 12">Belongs to the alpha-IPM synthase/homocitrate synthase family. LeuA type 1 subfamily.</text>
</comment>
<dbReference type="UniPathway" id="UPA00048">
    <property type="reaction ID" value="UER00070"/>
</dbReference>
<evidence type="ECO:0000313" key="15">
    <source>
        <dbReference type="Proteomes" id="UP000326641"/>
    </source>
</evidence>
<dbReference type="NCBIfam" id="NF002086">
    <property type="entry name" value="PRK00915.1-3"/>
    <property type="match status" value="1"/>
</dbReference>
<feature type="binding site" evidence="12">
    <location>
        <position position="19"/>
    </location>
    <ligand>
        <name>Mn(2+)</name>
        <dbReference type="ChEBI" id="CHEBI:29035"/>
    </ligand>
</feature>
<dbReference type="InterPro" id="IPR000891">
    <property type="entry name" value="PYR_CT"/>
</dbReference>
<dbReference type="Pfam" id="PF08502">
    <property type="entry name" value="LeuA_dimer"/>
    <property type="match status" value="1"/>
</dbReference>
<comment type="function">
    <text evidence="12">Catalyzes the condensation of the acetyl group of acetyl-CoA with 3-methyl-2-oxobutanoate (2-ketoisovalerate) to form 3-carboxy-3-hydroxy-4-methylpentanoate (2-isopropylmalate).</text>
</comment>
<dbReference type="AlphaFoldDB" id="A0A564WD27"/>
<keyword evidence="14" id="KW-0012">Acyltransferase</keyword>
<dbReference type="PROSITE" id="PS00815">
    <property type="entry name" value="AIPM_HOMOCIT_SYNTH_1"/>
    <property type="match status" value="1"/>
</dbReference>
<dbReference type="NCBIfam" id="TIGR00973">
    <property type="entry name" value="leuA_bact"/>
    <property type="match status" value="1"/>
</dbReference>
<keyword evidence="12" id="KW-0963">Cytoplasm</keyword>
<dbReference type="Pfam" id="PF00682">
    <property type="entry name" value="HMGL-like"/>
    <property type="match status" value="1"/>
</dbReference>
<feature type="domain" description="Pyruvate carboxyltransferase" evidence="13">
    <location>
        <begin position="10"/>
        <end position="272"/>
    </location>
</feature>
<dbReference type="GO" id="GO:0005829">
    <property type="term" value="C:cytosol"/>
    <property type="evidence" value="ECO:0007669"/>
    <property type="project" value="TreeGrafter"/>
</dbReference>
<evidence type="ECO:0000256" key="7">
    <source>
        <dbReference type="ARBA" id="ARBA00022679"/>
    </source>
</evidence>
<dbReference type="InterPro" id="IPR002034">
    <property type="entry name" value="AIPM/Hcit_synth_CS"/>
</dbReference>
<dbReference type="PROSITE" id="PS00816">
    <property type="entry name" value="AIPM_HOMOCIT_SYNTH_2"/>
    <property type="match status" value="1"/>
</dbReference>
<evidence type="ECO:0000256" key="2">
    <source>
        <dbReference type="ARBA" id="ARBA00009396"/>
    </source>
</evidence>
<dbReference type="EC" id="2.3.3.13" evidence="3 12"/>
<sequence>MTSSQDPNRVIIFDTTLRDGEQSPGASMNLEEKLRIAQVLEEMGVDVIEAGFPAASRGDFEAVQAIARTITKATVCGLARATKGDIEQVAEAIRPAARGRIHTFISTSPLHMKYKLDMSPDQVYERVIDSVRMARRFTDDVEWSCEDGSRSEHDFLCRCVEAAIAAGATTINVPDTVGYAIPDEFAAIITMLKNRVPNIDQAVISVHCHNDLGLGVANSLAAVKAGARQIECTINGLGERAGNAAMEEIVMALKTRHDNLPFFTAVTSEHIMRASRLVSATTGFVVQPNKAIVGANAFAHESGIHQDGMLKHAGTYEIMTPESVGLSTSKLVLGKHSGRHAFREKLKELSFELGENAFEDAFDRFKALADRKKEVFDEDIVALVDDQIGRAHDRIKLVSLEIECGTRASSAKLVLDVDGEERSCEQTGDGPVDSAFRCIKKLFETAARLRLYQVHAVTGGTDAQAEVTVRLEEHGRTVNGQGADTDTVVASVKAYLNALNKLLVKRQKTAPAALSA</sequence>
<dbReference type="NCBIfam" id="NF002087">
    <property type="entry name" value="PRK00915.1-4"/>
    <property type="match status" value="1"/>
</dbReference>
<keyword evidence="5 12" id="KW-0432">Leucine biosynthesis</keyword>
<dbReference type="InterPro" id="IPR013709">
    <property type="entry name" value="2-isopropylmalate_synth_dimer"/>
</dbReference>
<dbReference type="CDD" id="cd07940">
    <property type="entry name" value="DRE_TIM_IPMS"/>
    <property type="match status" value="1"/>
</dbReference>
<dbReference type="GO" id="GO:0003852">
    <property type="term" value="F:2-isopropylmalate synthase activity"/>
    <property type="evidence" value="ECO:0007669"/>
    <property type="project" value="UniProtKB-UniRule"/>
</dbReference>
<dbReference type="PROSITE" id="PS50991">
    <property type="entry name" value="PYR_CT"/>
    <property type="match status" value="1"/>
</dbReference>
<dbReference type="FunFam" id="1.10.238.260:FF:000001">
    <property type="entry name" value="2-isopropylmalate synthase"/>
    <property type="match status" value="1"/>
</dbReference>
<evidence type="ECO:0000256" key="4">
    <source>
        <dbReference type="ARBA" id="ARBA00018198"/>
    </source>
</evidence>
<dbReference type="InterPro" id="IPR005671">
    <property type="entry name" value="LeuA_bact_synth"/>
</dbReference>
<dbReference type="InterPro" id="IPR050073">
    <property type="entry name" value="2-IPM_HCS-like"/>
</dbReference>
<dbReference type="GO" id="GO:0009098">
    <property type="term" value="P:L-leucine biosynthetic process"/>
    <property type="evidence" value="ECO:0007669"/>
    <property type="project" value="UniProtKB-UniRule"/>
</dbReference>
<dbReference type="PANTHER" id="PTHR10277">
    <property type="entry name" value="HOMOCITRATE SYNTHASE-RELATED"/>
    <property type="match status" value="1"/>
</dbReference>
<dbReference type="FunFam" id="3.20.20.70:FF:000010">
    <property type="entry name" value="2-isopropylmalate synthase"/>
    <property type="match status" value="1"/>
</dbReference>
<dbReference type="InterPro" id="IPR036230">
    <property type="entry name" value="LeuA_allosteric_dom_sf"/>
</dbReference>
<evidence type="ECO:0000256" key="9">
    <source>
        <dbReference type="ARBA" id="ARBA00023211"/>
    </source>
</evidence>
<dbReference type="NCBIfam" id="NF002085">
    <property type="entry name" value="PRK00915.1-2"/>
    <property type="match status" value="1"/>
</dbReference>
<evidence type="ECO:0000256" key="5">
    <source>
        <dbReference type="ARBA" id="ARBA00022430"/>
    </source>
</evidence>
<comment type="subunit">
    <text evidence="12">Homodimer.</text>
</comment>
<evidence type="ECO:0000256" key="8">
    <source>
        <dbReference type="ARBA" id="ARBA00022723"/>
    </source>
</evidence>
<protein>
    <recommendedName>
        <fullName evidence="4 12">2-isopropylmalate synthase</fullName>
        <ecNumber evidence="3 12">2.3.3.13</ecNumber>
    </recommendedName>
    <alternativeName>
        <fullName evidence="11 12">Alpha-IPM synthase</fullName>
    </alternativeName>
    <alternativeName>
        <fullName evidence="12">Alpha-isopropylmalate synthase</fullName>
    </alternativeName>
</protein>
<dbReference type="SUPFAM" id="SSF51569">
    <property type="entry name" value="Aldolase"/>
    <property type="match status" value="1"/>
</dbReference>
<evidence type="ECO:0000256" key="6">
    <source>
        <dbReference type="ARBA" id="ARBA00022605"/>
    </source>
</evidence>
<keyword evidence="8 12" id="KW-0479">Metal-binding</keyword>
<keyword evidence="7 12" id="KW-0808">Transferase</keyword>
<feature type="binding site" evidence="12">
    <location>
        <position position="209"/>
    </location>
    <ligand>
        <name>Mn(2+)</name>
        <dbReference type="ChEBI" id="CHEBI:29035"/>
    </ligand>
</feature>
<comment type="catalytic activity">
    <reaction evidence="12">
        <text>3-methyl-2-oxobutanoate + acetyl-CoA + H2O = (2S)-2-isopropylmalate + CoA + H(+)</text>
        <dbReference type="Rhea" id="RHEA:21524"/>
        <dbReference type="ChEBI" id="CHEBI:1178"/>
        <dbReference type="ChEBI" id="CHEBI:11851"/>
        <dbReference type="ChEBI" id="CHEBI:15377"/>
        <dbReference type="ChEBI" id="CHEBI:15378"/>
        <dbReference type="ChEBI" id="CHEBI:57287"/>
        <dbReference type="ChEBI" id="CHEBI:57288"/>
        <dbReference type="EC" id="2.3.3.13"/>
    </reaction>
</comment>
<reference evidence="14" key="1">
    <citation type="submission" date="2018-11" db="EMBL/GenBank/DDBJ databases">
        <authorList>
            <person name="Onetto C."/>
        </authorList>
    </citation>
    <scope>NUCLEOTIDE SEQUENCE [LARGE SCALE GENOMIC DNA]</scope>
</reference>
<gene>
    <name evidence="12 14" type="primary">leuA</name>
    <name evidence="14" type="ORF">DF3PA_200058</name>
</gene>
<dbReference type="SUPFAM" id="SSF110921">
    <property type="entry name" value="2-isopropylmalate synthase LeuA, allosteric (dimerisation) domain"/>
    <property type="match status" value="1"/>
</dbReference>
<dbReference type="Gene3D" id="1.10.238.260">
    <property type="match status" value="1"/>
</dbReference>
<dbReference type="InterPro" id="IPR054691">
    <property type="entry name" value="LeuA/HCS_post-cat"/>
</dbReference>
<evidence type="ECO:0000313" key="14">
    <source>
        <dbReference type="EMBL" id="VUX46376.1"/>
    </source>
</evidence>
<accession>A0A564WD27</accession>
<dbReference type="GO" id="GO:0030145">
    <property type="term" value="F:manganese ion binding"/>
    <property type="evidence" value="ECO:0007669"/>
    <property type="project" value="UniProtKB-UniRule"/>
</dbReference>
<evidence type="ECO:0000259" key="13">
    <source>
        <dbReference type="PROSITE" id="PS50991"/>
    </source>
</evidence>
<feature type="region of interest" description="Regulatory domain" evidence="12">
    <location>
        <begin position="396"/>
        <end position="516"/>
    </location>
</feature>
<evidence type="ECO:0000256" key="11">
    <source>
        <dbReference type="ARBA" id="ARBA00029993"/>
    </source>
</evidence>
<evidence type="ECO:0000256" key="1">
    <source>
        <dbReference type="ARBA" id="ARBA00004689"/>
    </source>
</evidence>
<name>A0A564WD27_9PROT</name>
<feature type="binding site" evidence="12">
    <location>
        <position position="207"/>
    </location>
    <ligand>
        <name>Mn(2+)</name>
        <dbReference type="ChEBI" id="CHEBI:29035"/>
    </ligand>
</feature>
<feature type="binding site" evidence="12">
    <location>
        <position position="243"/>
    </location>
    <ligand>
        <name>Mn(2+)</name>
        <dbReference type="ChEBI" id="CHEBI:29035"/>
    </ligand>
</feature>
<evidence type="ECO:0000256" key="12">
    <source>
        <dbReference type="HAMAP-Rule" id="MF_01025"/>
    </source>
</evidence>
<dbReference type="InterPro" id="IPR013785">
    <property type="entry name" value="Aldolase_TIM"/>
</dbReference>
<comment type="cofactor">
    <cofactor evidence="12">
        <name>Mn(2+)</name>
        <dbReference type="ChEBI" id="CHEBI:29035"/>
    </cofactor>
</comment>
<proteinExistence type="inferred from homology"/>
<organism evidence="14 15">
    <name type="scientific">Candidatus Defluviicoccus seviourii</name>
    <dbReference type="NCBI Taxonomy" id="2565273"/>
    <lineage>
        <taxon>Bacteria</taxon>
        <taxon>Pseudomonadati</taxon>
        <taxon>Pseudomonadota</taxon>
        <taxon>Alphaproteobacteria</taxon>
        <taxon>Rhodospirillales</taxon>
        <taxon>Rhodospirillaceae</taxon>
        <taxon>Defluviicoccus</taxon>
    </lineage>
</organism>
<dbReference type="PANTHER" id="PTHR10277:SF9">
    <property type="entry name" value="2-ISOPROPYLMALATE SYNTHASE 1, CHLOROPLASTIC-RELATED"/>
    <property type="match status" value="1"/>
</dbReference>
<keyword evidence="6 12" id="KW-0028">Amino-acid biosynthesis</keyword>
<evidence type="ECO:0000256" key="10">
    <source>
        <dbReference type="ARBA" id="ARBA00023304"/>
    </source>
</evidence>
<dbReference type="GO" id="GO:0003985">
    <property type="term" value="F:acetyl-CoA C-acetyltransferase activity"/>
    <property type="evidence" value="ECO:0007669"/>
    <property type="project" value="UniProtKB-UniRule"/>
</dbReference>
<keyword evidence="10 12" id="KW-0100">Branched-chain amino acid biosynthesis</keyword>